<keyword evidence="10" id="KW-1185">Reference proteome</keyword>
<keyword evidence="6 8" id="KW-1133">Transmembrane helix</keyword>
<dbReference type="Gene3D" id="1.20.1250.20">
    <property type="entry name" value="MFS general substrate transporter like domains"/>
    <property type="match status" value="1"/>
</dbReference>
<keyword evidence="4 8" id="KW-0812">Transmembrane</keyword>
<dbReference type="Proteomes" id="UP000054729">
    <property type="component" value="Unassembled WGS sequence"/>
</dbReference>
<feature type="transmembrane region" description="Helical" evidence="8">
    <location>
        <begin position="343"/>
        <end position="365"/>
    </location>
</feature>
<evidence type="ECO:0000256" key="7">
    <source>
        <dbReference type="ARBA" id="ARBA00023136"/>
    </source>
</evidence>
<evidence type="ECO:0000256" key="5">
    <source>
        <dbReference type="ARBA" id="ARBA00022856"/>
    </source>
</evidence>
<feature type="transmembrane region" description="Helical" evidence="8">
    <location>
        <begin position="412"/>
        <end position="431"/>
    </location>
</feature>
<evidence type="ECO:0000313" key="9">
    <source>
        <dbReference type="EMBL" id="KTD74641.1"/>
    </source>
</evidence>
<feature type="transmembrane region" description="Helical" evidence="8">
    <location>
        <begin position="136"/>
        <end position="154"/>
    </location>
</feature>
<name>A0A0W0ZZW0_9GAMM</name>
<dbReference type="GO" id="GO:0015833">
    <property type="term" value="P:peptide transport"/>
    <property type="evidence" value="ECO:0007669"/>
    <property type="project" value="UniProtKB-KW"/>
</dbReference>
<feature type="transmembrane region" description="Helical" evidence="8">
    <location>
        <begin position="166"/>
        <end position="191"/>
    </location>
</feature>
<reference evidence="9 10" key="1">
    <citation type="submission" date="2015-11" db="EMBL/GenBank/DDBJ databases">
        <title>Genomic analysis of 38 Legionella species identifies large and diverse effector repertoires.</title>
        <authorList>
            <person name="Burstein D."/>
            <person name="Amaro F."/>
            <person name="Zusman T."/>
            <person name="Lifshitz Z."/>
            <person name="Cohen O."/>
            <person name="Gilbert J.A."/>
            <person name="Pupko T."/>
            <person name="Shuman H.A."/>
            <person name="Segal G."/>
        </authorList>
    </citation>
    <scope>NUCLEOTIDE SEQUENCE [LARGE SCALE GENOMIC DNA]</scope>
    <source>
        <strain evidence="9 10">ATCC 51914</strain>
    </source>
</reference>
<evidence type="ECO:0000256" key="4">
    <source>
        <dbReference type="ARBA" id="ARBA00022692"/>
    </source>
</evidence>
<evidence type="ECO:0000256" key="2">
    <source>
        <dbReference type="ARBA" id="ARBA00022448"/>
    </source>
</evidence>
<evidence type="ECO:0000256" key="6">
    <source>
        <dbReference type="ARBA" id="ARBA00022989"/>
    </source>
</evidence>
<dbReference type="InterPro" id="IPR005279">
    <property type="entry name" value="Dipep/tripep_permease"/>
</dbReference>
<sequence length="486" mass="53739">MFNTYNGMPKGVKSLFFIQAFSTFAYAVLYSSLALYLSKQIGLTPSKVNQVVGLFLSFNYILQLLGGLIGGRYLSNRVLFLLTSLIQILGLIVLVFAYQSLLYLGLSLFLIGCGLNFTSFNSMLTQQFTPGDSRQSGAFFLSYAVMNIGFFAGYTTSGFFDFSNQYQLLLGICIVTNALSILFLSGSWYHLGDRDTPLTGLYNKTKIAVNRSKAMILLLLLIPAMYIGFHLSLISNILILTTSLVMFVLLFIFGLKQNSADNKHSIFVYLILALGSIAFWTIYLTGPMGVTLFIKQNVNRELHGIEFATQWLRNINPMMIILSAPIGAWIQSKLKSKDIQLTVAVHFSFGFLFLACSFVCLFIGIHDANAAGYTSVYWVIAHMTLQGLAELMIGPIGLALVGQIAPIRMQGVMLGSWMLFSGVSATFAQYISNSMLQSERLDPLSSNPDFFLVFQKLAVYSLLGAILFYLISNRLQQSGNALAQSS</sequence>
<evidence type="ECO:0000256" key="8">
    <source>
        <dbReference type="SAM" id="Phobius"/>
    </source>
</evidence>
<dbReference type="PANTHER" id="PTHR23517">
    <property type="entry name" value="RESISTANCE PROTEIN MDTM, PUTATIVE-RELATED-RELATED"/>
    <property type="match status" value="1"/>
</dbReference>
<dbReference type="GO" id="GO:0005886">
    <property type="term" value="C:plasma membrane"/>
    <property type="evidence" value="ECO:0007669"/>
    <property type="project" value="UniProtKB-SubCell"/>
</dbReference>
<dbReference type="InterPro" id="IPR000109">
    <property type="entry name" value="POT_fam"/>
</dbReference>
<feature type="transmembrane region" description="Helical" evidence="8">
    <location>
        <begin position="12"/>
        <end position="31"/>
    </location>
</feature>
<comment type="caution">
    <text evidence="9">The sequence shown here is derived from an EMBL/GenBank/DDBJ whole genome shotgun (WGS) entry which is preliminary data.</text>
</comment>
<evidence type="ECO:0000313" key="10">
    <source>
        <dbReference type="Proteomes" id="UP000054729"/>
    </source>
</evidence>
<feature type="transmembrane region" description="Helical" evidence="8">
    <location>
        <begin position="51"/>
        <end position="71"/>
    </location>
</feature>
<feature type="transmembrane region" description="Helical" evidence="8">
    <location>
        <begin position="377"/>
        <end position="400"/>
    </location>
</feature>
<comment type="subcellular location">
    <subcellularLocation>
        <location evidence="1">Cell membrane</location>
        <topology evidence="1">Multi-pass membrane protein</topology>
    </subcellularLocation>
</comment>
<keyword evidence="2" id="KW-0813">Transport</keyword>
<dbReference type="RefSeq" id="WP_231950961.1">
    <property type="nucleotide sequence ID" value="NZ_CAAAIQ010000019.1"/>
</dbReference>
<keyword evidence="5" id="KW-0653">Protein transport</keyword>
<keyword evidence="7 8" id="KW-0472">Membrane</keyword>
<dbReference type="AlphaFoldDB" id="A0A0W0ZZW0"/>
<organism evidence="9 10">
    <name type="scientific">Legionella waltersii</name>
    <dbReference type="NCBI Taxonomy" id="66969"/>
    <lineage>
        <taxon>Bacteria</taxon>
        <taxon>Pseudomonadati</taxon>
        <taxon>Pseudomonadota</taxon>
        <taxon>Gammaproteobacteria</taxon>
        <taxon>Legionellales</taxon>
        <taxon>Legionellaceae</taxon>
        <taxon>Legionella</taxon>
    </lineage>
</organism>
<protein>
    <submittedName>
        <fullName evidence="9">Peptide transport, POT family</fullName>
    </submittedName>
</protein>
<evidence type="ECO:0000256" key="1">
    <source>
        <dbReference type="ARBA" id="ARBA00004651"/>
    </source>
</evidence>
<dbReference type="InterPro" id="IPR050171">
    <property type="entry name" value="MFS_Transporters"/>
</dbReference>
<feature type="transmembrane region" description="Helical" evidence="8">
    <location>
        <begin position="104"/>
        <end position="124"/>
    </location>
</feature>
<gene>
    <name evidence="9" type="ORF">Lwal_2682</name>
</gene>
<feature type="transmembrane region" description="Helical" evidence="8">
    <location>
        <begin position="212"/>
        <end position="231"/>
    </location>
</feature>
<dbReference type="STRING" id="66969.Lwal_2682"/>
<evidence type="ECO:0000256" key="3">
    <source>
        <dbReference type="ARBA" id="ARBA00022475"/>
    </source>
</evidence>
<dbReference type="InterPro" id="IPR036259">
    <property type="entry name" value="MFS_trans_sf"/>
</dbReference>
<feature type="transmembrane region" description="Helical" evidence="8">
    <location>
        <begin position="78"/>
        <end position="98"/>
    </location>
</feature>
<dbReference type="PATRIC" id="fig|66969.6.peg.2902"/>
<accession>A0A0W0ZZW0</accession>
<dbReference type="EMBL" id="LNZB01000060">
    <property type="protein sequence ID" value="KTD74641.1"/>
    <property type="molecule type" value="Genomic_DNA"/>
</dbReference>
<proteinExistence type="predicted"/>
<feature type="transmembrane region" description="Helical" evidence="8">
    <location>
        <begin position="451"/>
        <end position="471"/>
    </location>
</feature>
<dbReference type="Pfam" id="PF00854">
    <property type="entry name" value="PTR2"/>
    <property type="match status" value="1"/>
</dbReference>
<feature type="transmembrane region" description="Helical" evidence="8">
    <location>
        <begin position="267"/>
        <end position="294"/>
    </location>
</feature>
<dbReference type="GO" id="GO:1904680">
    <property type="term" value="F:peptide transmembrane transporter activity"/>
    <property type="evidence" value="ECO:0007669"/>
    <property type="project" value="InterPro"/>
</dbReference>
<keyword evidence="3" id="KW-1003">Cell membrane</keyword>
<dbReference type="SUPFAM" id="SSF103473">
    <property type="entry name" value="MFS general substrate transporter"/>
    <property type="match status" value="1"/>
</dbReference>
<keyword evidence="5" id="KW-0571">Peptide transport</keyword>
<dbReference type="NCBIfam" id="TIGR00924">
    <property type="entry name" value="yjdL_sub1_fam"/>
    <property type="match status" value="1"/>
</dbReference>
<feature type="transmembrane region" description="Helical" evidence="8">
    <location>
        <begin position="314"/>
        <end position="331"/>
    </location>
</feature>
<feature type="transmembrane region" description="Helical" evidence="8">
    <location>
        <begin position="237"/>
        <end position="255"/>
    </location>
</feature>
<dbReference type="PANTHER" id="PTHR23517:SF15">
    <property type="entry name" value="PROTON-DEPENDENT OLIGOPEPTIDE FAMILY TRANSPORT PROTEIN"/>
    <property type="match status" value="1"/>
</dbReference>